<comment type="caution">
    <text evidence="2">The sequence shown here is derived from an EMBL/GenBank/DDBJ whole genome shotgun (WGS) entry which is preliminary data.</text>
</comment>
<evidence type="ECO:0000313" key="3">
    <source>
        <dbReference type="Proteomes" id="UP000838748"/>
    </source>
</evidence>
<dbReference type="InterPro" id="IPR011008">
    <property type="entry name" value="Dimeric_a/b-barrel"/>
</dbReference>
<dbReference type="EMBL" id="CAKLDM010000002">
    <property type="protein sequence ID" value="CAH0538794.1"/>
    <property type="molecule type" value="Genomic_DNA"/>
</dbReference>
<feature type="domain" description="ABM" evidence="1">
    <location>
        <begin position="14"/>
        <end position="69"/>
    </location>
</feature>
<dbReference type="SUPFAM" id="SSF54909">
    <property type="entry name" value="Dimeric alpha+beta barrel"/>
    <property type="match status" value="1"/>
</dbReference>
<organism evidence="2 3">
    <name type="scientific">Vibrio marisflavi CECT 7928</name>
    <dbReference type="NCBI Taxonomy" id="634439"/>
    <lineage>
        <taxon>Bacteria</taxon>
        <taxon>Pseudomonadati</taxon>
        <taxon>Pseudomonadota</taxon>
        <taxon>Gammaproteobacteria</taxon>
        <taxon>Vibrionales</taxon>
        <taxon>Vibrionaceae</taxon>
        <taxon>Vibrio</taxon>
    </lineage>
</organism>
<dbReference type="RefSeq" id="WP_237361009.1">
    <property type="nucleotide sequence ID" value="NZ_CAKLDM010000002.1"/>
</dbReference>
<accession>A0ABN8E4X3</accession>
<protein>
    <recommendedName>
        <fullName evidence="1">ABM domain-containing protein</fullName>
    </recommendedName>
</protein>
<dbReference type="Gene3D" id="3.30.70.100">
    <property type="match status" value="1"/>
</dbReference>
<name>A0ABN8E4X3_9VIBR</name>
<sequence length="93" mass="10659">MAKVIVKGFIVVSDTDLEVVEQALPAHLALTLEEEGCLCFQVVKCPSNANRFDVYEEFVDMEAFNFHQERIKDSHWGSVTKSVERHYTIDQPE</sequence>
<dbReference type="Proteomes" id="UP000838748">
    <property type="component" value="Unassembled WGS sequence"/>
</dbReference>
<reference evidence="2" key="1">
    <citation type="submission" date="2021-11" db="EMBL/GenBank/DDBJ databases">
        <authorList>
            <person name="Rodrigo-Torres L."/>
            <person name="Arahal R. D."/>
            <person name="Lucena T."/>
        </authorList>
    </citation>
    <scope>NUCLEOTIDE SEQUENCE</scope>
    <source>
        <strain evidence="2">CECT 7928</strain>
    </source>
</reference>
<evidence type="ECO:0000313" key="2">
    <source>
        <dbReference type="EMBL" id="CAH0538794.1"/>
    </source>
</evidence>
<evidence type="ECO:0000259" key="1">
    <source>
        <dbReference type="Pfam" id="PF03992"/>
    </source>
</evidence>
<proteinExistence type="predicted"/>
<dbReference type="InterPro" id="IPR007138">
    <property type="entry name" value="ABM_dom"/>
</dbReference>
<keyword evidence="3" id="KW-1185">Reference proteome</keyword>
<gene>
    <name evidence="2" type="ORF">VMF7928_01669</name>
</gene>
<dbReference type="Pfam" id="PF03992">
    <property type="entry name" value="ABM"/>
    <property type="match status" value="1"/>
</dbReference>